<evidence type="ECO:0000256" key="10">
    <source>
        <dbReference type="ARBA" id="ARBA00023140"/>
    </source>
</evidence>
<gene>
    <name evidence="19" type="ORF">ACJMK2_007843</name>
</gene>
<evidence type="ECO:0000256" key="13">
    <source>
        <dbReference type="ARBA" id="ARBA00046271"/>
    </source>
</evidence>
<keyword evidence="9 16" id="KW-0472">Membrane</keyword>
<comment type="caution">
    <text evidence="19">The sequence shown here is derived from an EMBL/GenBank/DDBJ whole genome shotgun (WGS) entry which is preliminary data.</text>
</comment>
<evidence type="ECO:0000256" key="4">
    <source>
        <dbReference type="ARBA" id="ARBA00022692"/>
    </source>
</evidence>
<sequence>MADSGKSVEASDVLPPAEISREALIATAVKFLQNPKVQQSPMNQKKAFLERKGLTKEEIELSIQRSGTLQDENPSTESPPVPPRATESKLYLRWASARDVLAAITMVTGLTYAVHRLYQEFLKPWLFGVPSPRARQKAVESSVAALQISLQQTLEKVQTTLTSVQETMVKQQEHFEMLSHDVTGRMKSDNFSTSESNQYVRDIKAEVASIKGLLLNRRQFPPTPASTPVLPSWQLERLESMQKSTVTQELVSLEKEDKEEEAYTDKEQNQFHEPQLKSNPKELHQYSSESSISEEAEMEYNSNNGEKERLQMSQSKKDESDGLDSIEDIHSEDGDNLGPEDTSLKDNQMLD</sequence>
<evidence type="ECO:0000256" key="8">
    <source>
        <dbReference type="ARBA" id="ARBA00023010"/>
    </source>
</evidence>
<evidence type="ECO:0000256" key="15">
    <source>
        <dbReference type="ARBA" id="ARBA00065694"/>
    </source>
</evidence>
<evidence type="ECO:0000256" key="11">
    <source>
        <dbReference type="ARBA" id="ARBA00029502"/>
    </source>
</evidence>
<name>A0ABD3VJR3_SINWO</name>
<dbReference type="Gene3D" id="1.10.10.10">
    <property type="entry name" value="Winged helix-like DNA-binding domain superfamily/Winged helix DNA-binding domain"/>
    <property type="match status" value="1"/>
</dbReference>
<proteinExistence type="inferred from homology"/>
<evidence type="ECO:0000313" key="20">
    <source>
        <dbReference type="Proteomes" id="UP001634394"/>
    </source>
</evidence>
<keyword evidence="5 16" id="KW-0653">Protein transport</keyword>
<feature type="compositionally biased region" description="Basic and acidic residues" evidence="17">
    <location>
        <begin position="254"/>
        <end position="270"/>
    </location>
</feature>
<dbReference type="InterPro" id="IPR036388">
    <property type="entry name" value="WH-like_DNA-bd_sf"/>
</dbReference>
<feature type="domain" description="Peroxisome membrane anchor protein Pex14p N-terminal" evidence="18">
    <location>
        <begin position="21"/>
        <end position="64"/>
    </location>
</feature>
<evidence type="ECO:0000256" key="9">
    <source>
        <dbReference type="ARBA" id="ARBA00023136"/>
    </source>
</evidence>
<reference evidence="19 20" key="1">
    <citation type="submission" date="2024-11" db="EMBL/GenBank/DDBJ databases">
        <title>Chromosome-level genome assembly of the freshwater bivalve Anodonta woodiana.</title>
        <authorList>
            <person name="Chen X."/>
        </authorList>
    </citation>
    <scope>NUCLEOTIDE SEQUENCE [LARGE SCALE GENOMIC DNA]</scope>
    <source>
        <strain evidence="19">MN2024</strain>
        <tissue evidence="19">Gills</tissue>
    </source>
</reference>
<evidence type="ECO:0000256" key="7">
    <source>
        <dbReference type="ARBA" id="ARBA00022990"/>
    </source>
</evidence>
<evidence type="ECO:0000259" key="18">
    <source>
        <dbReference type="Pfam" id="PF04695"/>
    </source>
</evidence>
<evidence type="ECO:0000256" key="5">
    <source>
        <dbReference type="ARBA" id="ARBA00022927"/>
    </source>
</evidence>
<dbReference type="InterPro" id="IPR025655">
    <property type="entry name" value="PEX14"/>
</dbReference>
<evidence type="ECO:0000256" key="16">
    <source>
        <dbReference type="RuleBase" id="RU367032"/>
    </source>
</evidence>
<dbReference type="FunFam" id="1.10.10.10:FF:000296">
    <property type="entry name" value="Peroxisomal membrane protein PEX14"/>
    <property type="match status" value="1"/>
</dbReference>
<dbReference type="Proteomes" id="UP001634394">
    <property type="component" value="Unassembled WGS sequence"/>
</dbReference>
<dbReference type="Pfam" id="PF04695">
    <property type="entry name" value="Pex14_N"/>
    <property type="match status" value="1"/>
</dbReference>
<dbReference type="PANTHER" id="PTHR23058">
    <property type="entry name" value="PEROXISOMAL MEMBRANE PROTEIN PEX14"/>
    <property type="match status" value="1"/>
</dbReference>
<accession>A0ABD3VJR3</accession>
<dbReference type="AlphaFoldDB" id="A0ABD3VJR3"/>
<keyword evidence="7" id="KW-0007">Acetylation</keyword>
<comment type="similarity">
    <text evidence="1 16">Belongs to the peroxin-14 family.</text>
</comment>
<protein>
    <recommendedName>
        <fullName evidence="11 16">Peroxisomal membrane protein PEX14</fullName>
    </recommendedName>
    <alternativeName>
        <fullName evidence="16">Peroxin-14</fullName>
    </alternativeName>
</protein>
<dbReference type="InterPro" id="IPR006785">
    <property type="entry name" value="Pex14_N"/>
</dbReference>
<dbReference type="GO" id="GO:0005778">
    <property type="term" value="C:peroxisomal membrane"/>
    <property type="evidence" value="ECO:0007669"/>
    <property type="project" value="UniProtKB-SubCell"/>
</dbReference>
<dbReference type="PANTHER" id="PTHR23058:SF0">
    <property type="entry name" value="PEROXISOMAL MEMBRANE PROTEIN PEX14"/>
    <property type="match status" value="1"/>
</dbReference>
<evidence type="ECO:0000256" key="6">
    <source>
        <dbReference type="ARBA" id="ARBA00022989"/>
    </source>
</evidence>
<keyword evidence="10 16" id="KW-0576">Peroxisome</keyword>
<feature type="compositionally biased region" description="Basic and acidic residues" evidence="17">
    <location>
        <begin position="305"/>
        <end position="320"/>
    </location>
</feature>
<feature type="region of interest" description="Disordered" evidence="17">
    <location>
        <begin position="254"/>
        <end position="351"/>
    </location>
</feature>
<comment type="subunit">
    <text evidence="15">Interacts with PEX13; forming the PEX13-PEX14 docking complex. Interacts with PEX5 (via WxxxF/Y motifs). Interacts with PEX19. Interacts with tubulin.</text>
</comment>
<keyword evidence="8" id="KW-0811">Translocation</keyword>
<organism evidence="19 20">
    <name type="scientific">Sinanodonta woodiana</name>
    <name type="common">Chinese pond mussel</name>
    <name type="synonym">Anodonta woodiana</name>
    <dbReference type="NCBI Taxonomy" id="1069815"/>
    <lineage>
        <taxon>Eukaryota</taxon>
        <taxon>Metazoa</taxon>
        <taxon>Spiralia</taxon>
        <taxon>Lophotrochozoa</taxon>
        <taxon>Mollusca</taxon>
        <taxon>Bivalvia</taxon>
        <taxon>Autobranchia</taxon>
        <taxon>Heteroconchia</taxon>
        <taxon>Palaeoheterodonta</taxon>
        <taxon>Unionida</taxon>
        <taxon>Unionoidea</taxon>
        <taxon>Unionidae</taxon>
        <taxon>Unioninae</taxon>
        <taxon>Sinanodonta</taxon>
    </lineage>
</organism>
<keyword evidence="6" id="KW-1133">Transmembrane helix</keyword>
<evidence type="ECO:0000313" key="19">
    <source>
        <dbReference type="EMBL" id="KAL3861829.1"/>
    </source>
</evidence>
<dbReference type="EMBL" id="JBJQND010000011">
    <property type="protein sequence ID" value="KAL3861829.1"/>
    <property type="molecule type" value="Genomic_DNA"/>
</dbReference>
<comment type="subcellular location">
    <subcellularLocation>
        <location evidence="12">Endomembrane system</location>
        <topology evidence="12">Single-pass membrane protein</topology>
    </subcellularLocation>
    <subcellularLocation>
        <location evidence="13 16">Peroxisome membrane</location>
    </subcellularLocation>
</comment>
<evidence type="ECO:0000256" key="3">
    <source>
        <dbReference type="ARBA" id="ARBA00022553"/>
    </source>
</evidence>
<feature type="region of interest" description="Disordered" evidence="17">
    <location>
        <begin position="64"/>
        <end position="86"/>
    </location>
</feature>
<keyword evidence="3" id="KW-0597">Phosphoprotein</keyword>
<dbReference type="GO" id="GO:0016560">
    <property type="term" value="P:protein import into peroxisome matrix, docking"/>
    <property type="evidence" value="ECO:0007669"/>
    <property type="project" value="UniProtKB-UniRule"/>
</dbReference>
<evidence type="ECO:0000256" key="12">
    <source>
        <dbReference type="ARBA" id="ARBA00037847"/>
    </source>
</evidence>
<comment type="function">
    <text evidence="14">Component of the PEX13-PEX14 docking complex, a translocon channel that specifically mediates the import of peroxisomal cargo proteins bound to PEX5 receptor. The PEX13-PEX14 docking complex forms a large import pore which can be opened to a diameter of about 9 nm. Mechanistically, PEX5 receptor along with cargo proteins associates with the PEX14 subunit of the PEX13-PEX14 docking complex in the cytosol, leading to the insertion of the receptor into the organelle membrane with the concomitant translocation of the cargo into the peroxisome matrix. Plays a key role for peroxisome movement through a direct interaction with tubulin.</text>
</comment>
<evidence type="ECO:0000256" key="17">
    <source>
        <dbReference type="SAM" id="MobiDB-lite"/>
    </source>
</evidence>
<keyword evidence="2 16" id="KW-0813">Transport</keyword>
<evidence type="ECO:0000256" key="2">
    <source>
        <dbReference type="ARBA" id="ARBA00022448"/>
    </source>
</evidence>
<evidence type="ECO:0000256" key="14">
    <source>
        <dbReference type="ARBA" id="ARBA00055057"/>
    </source>
</evidence>
<evidence type="ECO:0000256" key="1">
    <source>
        <dbReference type="ARBA" id="ARBA00005443"/>
    </source>
</evidence>
<feature type="compositionally biased region" description="Polar residues" evidence="17">
    <location>
        <begin position="64"/>
        <end position="76"/>
    </location>
</feature>
<dbReference type="GO" id="GO:0012505">
    <property type="term" value="C:endomembrane system"/>
    <property type="evidence" value="ECO:0007669"/>
    <property type="project" value="UniProtKB-SubCell"/>
</dbReference>
<keyword evidence="4" id="KW-0812">Transmembrane</keyword>
<keyword evidence="20" id="KW-1185">Reference proteome</keyword>